<dbReference type="Proteomes" id="UP001054252">
    <property type="component" value="Unassembled WGS sequence"/>
</dbReference>
<dbReference type="EMBL" id="BPVZ01000066">
    <property type="protein sequence ID" value="GKV24681.1"/>
    <property type="molecule type" value="Genomic_DNA"/>
</dbReference>
<dbReference type="AlphaFoldDB" id="A0AAV5KJ87"/>
<reference evidence="1 2" key="1">
    <citation type="journal article" date="2021" name="Commun. Biol.">
        <title>The genome of Shorea leprosula (Dipterocarpaceae) highlights the ecological relevance of drought in aseasonal tropical rainforests.</title>
        <authorList>
            <person name="Ng K.K.S."/>
            <person name="Kobayashi M.J."/>
            <person name="Fawcett J.A."/>
            <person name="Hatakeyama M."/>
            <person name="Paape T."/>
            <person name="Ng C.H."/>
            <person name="Ang C.C."/>
            <person name="Tnah L.H."/>
            <person name="Lee C.T."/>
            <person name="Nishiyama T."/>
            <person name="Sese J."/>
            <person name="O'Brien M.J."/>
            <person name="Copetti D."/>
            <person name="Mohd Noor M.I."/>
            <person name="Ong R.C."/>
            <person name="Putra M."/>
            <person name="Sireger I.Z."/>
            <person name="Indrioko S."/>
            <person name="Kosugi Y."/>
            <person name="Izuno A."/>
            <person name="Isagi Y."/>
            <person name="Lee S.L."/>
            <person name="Shimizu K.K."/>
        </authorList>
    </citation>
    <scope>NUCLEOTIDE SEQUENCE [LARGE SCALE GENOMIC DNA]</scope>
    <source>
        <strain evidence="1">214</strain>
    </source>
</reference>
<proteinExistence type="predicted"/>
<comment type="caution">
    <text evidence="1">The sequence shown here is derived from an EMBL/GenBank/DDBJ whole genome shotgun (WGS) entry which is preliminary data.</text>
</comment>
<name>A0AAV5KJ87_9ROSI</name>
<accession>A0AAV5KJ87</accession>
<keyword evidence="2" id="KW-1185">Reference proteome</keyword>
<organism evidence="1 2">
    <name type="scientific">Rubroshorea leprosula</name>
    <dbReference type="NCBI Taxonomy" id="152421"/>
    <lineage>
        <taxon>Eukaryota</taxon>
        <taxon>Viridiplantae</taxon>
        <taxon>Streptophyta</taxon>
        <taxon>Embryophyta</taxon>
        <taxon>Tracheophyta</taxon>
        <taxon>Spermatophyta</taxon>
        <taxon>Magnoliopsida</taxon>
        <taxon>eudicotyledons</taxon>
        <taxon>Gunneridae</taxon>
        <taxon>Pentapetalae</taxon>
        <taxon>rosids</taxon>
        <taxon>malvids</taxon>
        <taxon>Malvales</taxon>
        <taxon>Dipterocarpaceae</taxon>
        <taxon>Rubroshorea</taxon>
    </lineage>
</organism>
<protein>
    <submittedName>
        <fullName evidence="1">Uncharacterized protein</fullName>
    </submittedName>
</protein>
<sequence length="62" mass="7109">MGQAAQLNPFHDLPAMDTKVWFIFLQFIPGEFSHSKIKKEIFQENHPSHIGGKGHMFLNMAI</sequence>
<gene>
    <name evidence="1" type="ORF">SLEP1_g34265</name>
</gene>
<evidence type="ECO:0000313" key="2">
    <source>
        <dbReference type="Proteomes" id="UP001054252"/>
    </source>
</evidence>
<evidence type="ECO:0000313" key="1">
    <source>
        <dbReference type="EMBL" id="GKV24681.1"/>
    </source>
</evidence>